<gene>
    <name evidence="8" type="ORF">ABT188_31705</name>
</gene>
<dbReference type="RefSeq" id="WP_352150281.1">
    <property type="nucleotide sequence ID" value="NZ_JBEOZY010000055.1"/>
</dbReference>
<dbReference type="PANTHER" id="PTHR23514">
    <property type="entry name" value="BYPASS OF STOP CODON PROTEIN 6"/>
    <property type="match status" value="1"/>
</dbReference>
<feature type="transmembrane region" description="Helical" evidence="6">
    <location>
        <begin position="302"/>
        <end position="324"/>
    </location>
</feature>
<keyword evidence="2 6" id="KW-0812">Transmembrane</keyword>
<evidence type="ECO:0000259" key="7">
    <source>
        <dbReference type="PROSITE" id="PS50850"/>
    </source>
</evidence>
<dbReference type="InterPro" id="IPR011701">
    <property type="entry name" value="MFS"/>
</dbReference>
<reference evidence="8 9" key="1">
    <citation type="submission" date="2024-06" db="EMBL/GenBank/DDBJ databases">
        <title>The Natural Products Discovery Center: Release of the First 8490 Sequenced Strains for Exploring Actinobacteria Biosynthetic Diversity.</title>
        <authorList>
            <person name="Kalkreuter E."/>
            <person name="Kautsar S.A."/>
            <person name="Yang D."/>
            <person name="Bader C.D."/>
            <person name="Teijaro C.N."/>
            <person name="Fluegel L."/>
            <person name="Davis C.M."/>
            <person name="Simpson J.R."/>
            <person name="Lauterbach L."/>
            <person name="Steele A.D."/>
            <person name="Gui C."/>
            <person name="Meng S."/>
            <person name="Li G."/>
            <person name="Viehrig K."/>
            <person name="Ye F."/>
            <person name="Su P."/>
            <person name="Kiefer A.F."/>
            <person name="Nichols A."/>
            <person name="Cepeda A.J."/>
            <person name="Yan W."/>
            <person name="Fan B."/>
            <person name="Jiang Y."/>
            <person name="Adhikari A."/>
            <person name="Zheng C.-J."/>
            <person name="Schuster L."/>
            <person name="Cowan T.M."/>
            <person name="Smanski M.J."/>
            <person name="Chevrette M.G."/>
            <person name="De Carvalho L.P.S."/>
            <person name="Shen B."/>
        </authorList>
    </citation>
    <scope>NUCLEOTIDE SEQUENCE [LARGE SCALE GENOMIC DNA]</scope>
    <source>
        <strain evidence="8 9">NPDC001615</strain>
    </source>
</reference>
<sequence>MNESAHPTSSPAPDEPPGARPLDAPRPGPTRLLRRARTAVFLLFFANALAYANIVPRLPEIRDHAGLSNAALGTALACMPIGALTAGLLAGPLGARVGSGRLATLCAFVFALAVPLVSFVSGWWTLAGCLCLLGVLDAIMDASMNTHGLRVERGYRRSILNSFHALWSVGAVVGGLLSTLLIGCAVPLRPHLVAVGVLLALLGAAVWPLLLPGGDETAAAHEPAPTRSAYRAGIRAALPSLLLLGLLLVTSSVIEDTPASWGAALLQDDYRASDATAGFAYIAFQSAMTVGRFLGDRVTDRLGVVAVARLSGLLVALPVAFALLTHSAAVVIAAFACAGLGAATLFPAAIRAAGRIPGTRSSDGVAIVSWVARVGFLAAPPVVGLLGDLLSLRAGVSVMVAAGLMVLALSKVLTPRA</sequence>
<name>A0ABV1T501_9ACTN</name>
<keyword evidence="4 6" id="KW-0472">Membrane</keyword>
<dbReference type="PANTHER" id="PTHR23514:SF13">
    <property type="entry name" value="INNER MEMBRANE PROTEIN YBJJ"/>
    <property type="match status" value="1"/>
</dbReference>
<evidence type="ECO:0000256" key="1">
    <source>
        <dbReference type="ARBA" id="ARBA00004651"/>
    </source>
</evidence>
<dbReference type="EMBL" id="JBEOZY010000055">
    <property type="protein sequence ID" value="MER6169070.1"/>
    <property type="molecule type" value="Genomic_DNA"/>
</dbReference>
<proteinExistence type="predicted"/>
<feature type="transmembrane region" description="Helical" evidence="6">
    <location>
        <begin position="274"/>
        <end position="295"/>
    </location>
</feature>
<feature type="transmembrane region" description="Helical" evidence="6">
    <location>
        <begin position="125"/>
        <end position="144"/>
    </location>
</feature>
<keyword evidence="9" id="KW-1185">Reference proteome</keyword>
<evidence type="ECO:0000313" key="9">
    <source>
        <dbReference type="Proteomes" id="UP001496720"/>
    </source>
</evidence>
<feature type="transmembrane region" description="Helical" evidence="6">
    <location>
        <begin position="365"/>
        <end position="386"/>
    </location>
</feature>
<dbReference type="Pfam" id="PF07690">
    <property type="entry name" value="MFS_1"/>
    <property type="match status" value="2"/>
</dbReference>
<feature type="domain" description="Major facilitator superfamily (MFS) profile" evidence="7">
    <location>
        <begin position="36"/>
        <end position="417"/>
    </location>
</feature>
<dbReference type="SUPFAM" id="SSF103473">
    <property type="entry name" value="MFS general substrate transporter"/>
    <property type="match status" value="1"/>
</dbReference>
<protein>
    <submittedName>
        <fullName evidence="8">MFS transporter</fullName>
    </submittedName>
</protein>
<keyword evidence="3 6" id="KW-1133">Transmembrane helix</keyword>
<evidence type="ECO:0000313" key="8">
    <source>
        <dbReference type="EMBL" id="MER6169070.1"/>
    </source>
</evidence>
<accession>A0ABV1T501</accession>
<dbReference type="PROSITE" id="PS50850">
    <property type="entry name" value="MFS"/>
    <property type="match status" value="1"/>
</dbReference>
<dbReference type="InterPro" id="IPR020846">
    <property type="entry name" value="MFS_dom"/>
</dbReference>
<dbReference type="InterPro" id="IPR036259">
    <property type="entry name" value="MFS_trans_sf"/>
</dbReference>
<feature type="transmembrane region" description="Helical" evidence="6">
    <location>
        <begin position="102"/>
        <end position="119"/>
    </location>
</feature>
<feature type="transmembrane region" description="Helical" evidence="6">
    <location>
        <begin position="232"/>
        <end position="254"/>
    </location>
</feature>
<evidence type="ECO:0000256" key="6">
    <source>
        <dbReference type="SAM" id="Phobius"/>
    </source>
</evidence>
<organism evidence="8 9">
    <name type="scientific">Streptomyces violaceorubidus</name>
    <dbReference type="NCBI Taxonomy" id="284042"/>
    <lineage>
        <taxon>Bacteria</taxon>
        <taxon>Bacillati</taxon>
        <taxon>Actinomycetota</taxon>
        <taxon>Actinomycetes</taxon>
        <taxon>Kitasatosporales</taxon>
        <taxon>Streptomycetaceae</taxon>
        <taxon>Streptomyces</taxon>
    </lineage>
</organism>
<dbReference type="CDD" id="cd17393">
    <property type="entry name" value="MFS_MosC_like"/>
    <property type="match status" value="1"/>
</dbReference>
<evidence type="ECO:0000256" key="2">
    <source>
        <dbReference type="ARBA" id="ARBA00022692"/>
    </source>
</evidence>
<evidence type="ECO:0000256" key="3">
    <source>
        <dbReference type="ARBA" id="ARBA00022989"/>
    </source>
</evidence>
<dbReference type="InterPro" id="IPR051788">
    <property type="entry name" value="MFS_Transporter"/>
</dbReference>
<feature type="compositionally biased region" description="Pro residues" evidence="5">
    <location>
        <begin position="13"/>
        <end position="28"/>
    </location>
</feature>
<feature type="transmembrane region" description="Helical" evidence="6">
    <location>
        <begin position="330"/>
        <end position="353"/>
    </location>
</feature>
<feature type="transmembrane region" description="Helical" evidence="6">
    <location>
        <begin position="392"/>
        <end position="413"/>
    </location>
</feature>
<evidence type="ECO:0000256" key="5">
    <source>
        <dbReference type="SAM" id="MobiDB-lite"/>
    </source>
</evidence>
<comment type="subcellular location">
    <subcellularLocation>
        <location evidence="1">Cell membrane</location>
        <topology evidence="1">Multi-pass membrane protein</topology>
    </subcellularLocation>
</comment>
<feature type="transmembrane region" description="Helical" evidence="6">
    <location>
        <begin position="192"/>
        <end position="211"/>
    </location>
</feature>
<comment type="caution">
    <text evidence="8">The sequence shown here is derived from an EMBL/GenBank/DDBJ whole genome shotgun (WGS) entry which is preliminary data.</text>
</comment>
<feature type="transmembrane region" description="Helical" evidence="6">
    <location>
        <begin position="165"/>
        <end position="186"/>
    </location>
</feature>
<feature type="transmembrane region" description="Helical" evidence="6">
    <location>
        <begin position="39"/>
        <end position="58"/>
    </location>
</feature>
<dbReference type="Gene3D" id="1.20.1250.20">
    <property type="entry name" value="MFS general substrate transporter like domains"/>
    <property type="match status" value="2"/>
</dbReference>
<feature type="transmembrane region" description="Helical" evidence="6">
    <location>
        <begin position="70"/>
        <end position="90"/>
    </location>
</feature>
<feature type="compositionally biased region" description="Polar residues" evidence="5">
    <location>
        <begin position="1"/>
        <end position="11"/>
    </location>
</feature>
<dbReference type="Proteomes" id="UP001496720">
    <property type="component" value="Unassembled WGS sequence"/>
</dbReference>
<evidence type="ECO:0000256" key="4">
    <source>
        <dbReference type="ARBA" id="ARBA00023136"/>
    </source>
</evidence>
<feature type="region of interest" description="Disordered" evidence="5">
    <location>
        <begin position="1"/>
        <end position="28"/>
    </location>
</feature>